<organism evidence="7 8">
    <name type="scientific">Dictyobacter formicarum</name>
    <dbReference type="NCBI Taxonomy" id="2778368"/>
    <lineage>
        <taxon>Bacteria</taxon>
        <taxon>Bacillati</taxon>
        <taxon>Chloroflexota</taxon>
        <taxon>Ktedonobacteria</taxon>
        <taxon>Ktedonobacterales</taxon>
        <taxon>Dictyobacteraceae</taxon>
        <taxon>Dictyobacter</taxon>
    </lineage>
</organism>
<dbReference type="EMBL" id="BNJJ01000006">
    <property type="protein sequence ID" value="GHO84491.1"/>
    <property type="molecule type" value="Genomic_DNA"/>
</dbReference>
<accession>A0ABQ3VGA7</accession>
<dbReference type="CDD" id="cd08504">
    <property type="entry name" value="PBP2_OppA"/>
    <property type="match status" value="1"/>
</dbReference>
<dbReference type="Gene3D" id="3.10.105.10">
    <property type="entry name" value="Dipeptide-binding Protein, Domain 3"/>
    <property type="match status" value="1"/>
</dbReference>
<comment type="caution">
    <text evidence="7">The sequence shown here is derived from an EMBL/GenBank/DDBJ whole genome shotgun (WGS) entry which is preliminary data.</text>
</comment>
<dbReference type="PIRSF" id="PIRSF002741">
    <property type="entry name" value="MppA"/>
    <property type="match status" value="1"/>
</dbReference>
<feature type="domain" description="Solute-binding protein family 5" evidence="6">
    <location>
        <begin position="93"/>
        <end position="481"/>
    </location>
</feature>
<comment type="similarity">
    <text evidence="2">Belongs to the bacterial solute-binding protein 5 family.</text>
</comment>
<sequence length="575" mass="62278">MRSTKKSALGVIATMLILMATVLSACGGSGSPLPGTGNNTGGKAPADKQVFNWPLAGIADIKTFDPAMATTQTSLQAIGMVFTGLVTLDNDQKVVPELADSWSASDGGKTWTFKLKPNLKFSDGTPVTSADVAYSLNRALLPDLGSPASPSYLNLIKDSDKMLAGKIKTIIGDSVLTPDPNTVVIKITQPAGYFLSTLTYSTAYVVEKKLIDKYGNKNFTDHLTEGGGTGPFKVQEYTHGKRIVFVPNDNYVKAKPTIKVVSTFYKDATTTYEAYKNGQVDQAAVPTDFLNEVQSSKEYHKIPVLSIFYYGLNFMAKPFDNLNIRKAFALALNKDEMMKVVFKNVDVPTNHIVPSGMPGYNENLKGPDGTTSTAGNPTLAKQLFDKGLKEDGYANVAALPKIKFQYASGSADTDKEIAVAVQQWKDVLGVTVQAVPTDFETLSASLPKTVGNASVQMFESGWGADYPDPQDFLTLQFAPGSPNNQTNWGQNKTTDSAIQVQVQKALAAADTEQDTTKRIQAYNDAEQTLVNEVVWLPIFQLARSRVLKSYVVGRTFNAGDSTPPFEWAKVYIANH</sequence>
<proteinExistence type="inferred from homology"/>
<evidence type="ECO:0000256" key="4">
    <source>
        <dbReference type="ARBA" id="ARBA00022729"/>
    </source>
</evidence>
<dbReference type="PANTHER" id="PTHR30290">
    <property type="entry name" value="PERIPLASMIC BINDING COMPONENT OF ABC TRANSPORTER"/>
    <property type="match status" value="1"/>
</dbReference>
<dbReference type="PROSITE" id="PS51257">
    <property type="entry name" value="PROKAR_LIPOPROTEIN"/>
    <property type="match status" value="1"/>
</dbReference>
<evidence type="ECO:0000256" key="5">
    <source>
        <dbReference type="SAM" id="SignalP"/>
    </source>
</evidence>
<evidence type="ECO:0000313" key="8">
    <source>
        <dbReference type="Proteomes" id="UP000635565"/>
    </source>
</evidence>
<evidence type="ECO:0000259" key="6">
    <source>
        <dbReference type="Pfam" id="PF00496"/>
    </source>
</evidence>
<dbReference type="Pfam" id="PF00496">
    <property type="entry name" value="SBP_bac_5"/>
    <property type="match status" value="1"/>
</dbReference>
<evidence type="ECO:0000313" key="7">
    <source>
        <dbReference type="EMBL" id="GHO84491.1"/>
    </source>
</evidence>
<reference evidence="7 8" key="1">
    <citation type="journal article" date="2021" name="Int. J. Syst. Evol. Microbiol.">
        <title>Reticulibacter mediterranei gen. nov., sp. nov., within the new family Reticulibacteraceae fam. nov., and Ktedonospora formicarum gen. nov., sp. nov., Ktedonobacter robiniae sp. nov., Dictyobacter formicarum sp. nov. and Dictyobacter arantiisoli sp. nov., belonging to the class Ktedonobacteria.</title>
        <authorList>
            <person name="Yabe S."/>
            <person name="Zheng Y."/>
            <person name="Wang C.M."/>
            <person name="Sakai Y."/>
            <person name="Abe K."/>
            <person name="Yokota A."/>
            <person name="Donadio S."/>
            <person name="Cavaletti L."/>
            <person name="Monciardini P."/>
        </authorList>
    </citation>
    <scope>NUCLEOTIDE SEQUENCE [LARGE SCALE GENOMIC DNA]</scope>
    <source>
        <strain evidence="7 8">SOSP1-9</strain>
    </source>
</reference>
<dbReference type="Proteomes" id="UP000635565">
    <property type="component" value="Unassembled WGS sequence"/>
</dbReference>
<keyword evidence="3" id="KW-0813">Transport</keyword>
<dbReference type="SUPFAM" id="SSF53850">
    <property type="entry name" value="Periplasmic binding protein-like II"/>
    <property type="match status" value="1"/>
</dbReference>
<dbReference type="Gene3D" id="3.90.76.10">
    <property type="entry name" value="Dipeptide-binding Protein, Domain 1"/>
    <property type="match status" value="1"/>
</dbReference>
<dbReference type="PANTHER" id="PTHR30290:SF10">
    <property type="entry name" value="PERIPLASMIC OLIGOPEPTIDE-BINDING PROTEIN-RELATED"/>
    <property type="match status" value="1"/>
</dbReference>
<evidence type="ECO:0000256" key="3">
    <source>
        <dbReference type="ARBA" id="ARBA00022448"/>
    </source>
</evidence>
<keyword evidence="4 5" id="KW-0732">Signal</keyword>
<keyword evidence="8" id="KW-1185">Reference proteome</keyword>
<dbReference type="InterPro" id="IPR000914">
    <property type="entry name" value="SBP_5_dom"/>
</dbReference>
<feature type="signal peptide" evidence="5">
    <location>
        <begin position="1"/>
        <end position="25"/>
    </location>
</feature>
<evidence type="ECO:0000256" key="2">
    <source>
        <dbReference type="ARBA" id="ARBA00005695"/>
    </source>
</evidence>
<name>A0ABQ3VGA7_9CHLR</name>
<protein>
    <submittedName>
        <fullName evidence="7">ABC transporter substrate-binding protein</fullName>
    </submittedName>
</protein>
<feature type="chain" id="PRO_5046180771" evidence="5">
    <location>
        <begin position="26"/>
        <end position="575"/>
    </location>
</feature>
<dbReference type="InterPro" id="IPR039424">
    <property type="entry name" value="SBP_5"/>
</dbReference>
<dbReference type="RefSeq" id="WP_201362106.1">
    <property type="nucleotide sequence ID" value="NZ_BNJJ01000006.1"/>
</dbReference>
<evidence type="ECO:0000256" key="1">
    <source>
        <dbReference type="ARBA" id="ARBA00004196"/>
    </source>
</evidence>
<gene>
    <name evidence="7" type="ORF">KSZ_24970</name>
</gene>
<dbReference type="InterPro" id="IPR030678">
    <property type="entry name" value="Peptide/Ni-bd"/>
</dbReference>
<comment type="subcellular location">
    <subcellularLocation>
        <location evidence="1">Cell envelope</location>
    </subcellularLocation>
</comment>
<dbReference type="Gene3D" id="3.40.190.10">
    <property type="entry name" value="Periplasmic binding protein-like II"/>
    <property type="match status" value="1"/>
</dbReference>